<keyword evidence="7 11" id="KW-1133">Transmembrane helix</keyword>
<dbReference type="GO" id="GO:0008277">
    <property type="term" value="P:regulation of G protein-coupled receptor signaling pathway"/>
    <property type="evidence" value="ECO:0007669"/>
    <property type="project" value="InterPro"/>
</dbReference>
<feature type="chain" id="PRO_5035755233" evidence="12">
    <location>
        <begin position="16"/>
        <end position="212"/>
    </location>
</feature>
<dbReference type="GO" id="GO:0006816">
    <property type="term" value="P:calcium ion transport"/>
    <property type="evidence" value="ECO:0007669"/>
    <property type="project" value="TreeGrafter"/>
</dbReference>
<organism evidence="13 14">
    <name type="scientific">Astyanax mexicanus</name>
    <name type="common">Blind cave fish</name>
    <name type="synonym">Astyanax fasciatus mexicanus</name>
    <dbReference type="NCBI Taxonomy" id="7994"/>
    <lineage>
        <taxon>Eukaryota</taxon>
        <taxon>Metazoa</taxon>
        <taxon>Chordata</taxon>
        <taxon>Craniata</taxon>
        <taxon>Vertebrata</taxon>
        <taxon>Euteleostomi</taxon>
        <taxon>Actinopterygii</taxon>
        <taxon>Neopterygii</taxon>
        <taxon>Teleostei</taxon>
        <taxon>Ostariophysi</taxon>
        <taxon>Characiformes</taxon>
        <taxon>Characoidei</taxon>
        <taxon>Acestrorhamphidae</taxon>
        <taxon>Acestrorhamphinae</taxon>
        <taxon>Astyanax</taxon>
    </lineage>
</organism>
<dbReference type="GO" id="GO:0072659">
    <property type="term" value="P:protein localization to plasma membrane"/>
    <property type="evidence" value="ECO:0007669"/>
    <property type="project" value="TreeGrafter"/>
</dbReference>
<evidence type="ECO:0000256" key="5">
    <source>
        <dbReference type="ARBA" id="ARBA00022692"/>
    </source>
</evidence>
<evidence type="ECO:0000256" key="1">
    <source>
        <dbReference type="ARBA" id="ARBA00004251"/>
    </source>
</evidence>
<dbReference type="GO" id="GO:0006886">
    <property type="term" value="P:intracellular protein transport"/>
    <property type="evidence" value="ECO:0007669"/>
    <property type="project" value="InterPro"/>
</dbReference>
<keyword evidence="8 11" id="KW-0472">Membrane</keyword>
<evidence type="ECO:0000256" key="4">
    <source>
        <dbReference type="ARBA" id="ARBA00022475"/>
    </source>
</evidence>
<evidence type="ECO:0000256" key="7">
    <source>
        <dbReference type="ARBA" id="ARBA00022989"/>
    </source>
</evidence>
<dbReference type="InterPro" id="IPR006985">
    <property type="entry name" value="RAMP"/>
</dbReference>
<dbReference type="GO" id="GO:0043235">
    <property type="term" value="C:receptor complex"/>
    <property type="evidence" value="ECO:0007669"/>
    <property type="project" value="TreeGrafter"/>
</dbReference>
<evidence type="ECO:0000256" key="9">
    <source>
        <dbReference type="ARBA" id="ARBA00023157"/>
    </source>
</evidence>
<evidence type="ECO:0000313" key="13">
    <source>
        <dbReference type="EMBL" id="KAG9276220.1"/>
    </source>
</evidence>
<dbReference type="Proteomes" id="UP000752171">
    <property type="component" value="Unassembled WGS sequence"/>
</dbReference>
<evidence type="ECO:0000256" key="11">
    <source>
        <dbReference type="SAM" id="Phobius"/>
    </source>
</evidence>
<dbReference type="OrthoDB" id="9416539at2759"/>
<sequence>MLSGLLLLLLPLISGQTVGGKLMASDEVIHMQNASVTSGVNNTTHGNDTYNRTSQLHRDVHLAENGTFKIEDADHNVTYEDQESFQDQEKFHFHWKCNEDLLMLYGEYCLNNTFHTGMMELVESNWCDWDMVIRHYNFLTHCLEIYAGEARCFYPSPVIHKLFLDVHQQYFSSCSSSEEEEAPESVVIILTLLPVCIIPIAVYMVIKRSNVK</sequence>
<keyword evidence="5 11" id="KW-0812">Transmembrane</keyword>
<dbReference type="AlphaFoldDB" id="A0A8T2LXT8"/>
<proteinExistence type="inferred from homology"/>
<keyword evidence="10 13" id="KW-0675">Receptor</keyword>
<dbReference type="GO" id="GO:0031623">
    <property type="term" value="P:receptor internalization"/>
    <property type="evidence" value="ECO:0007669"/>
    <property type="project" value="TreeGrafter"/>
</dbReference>
<dbReference type="InterPro" id="IPR038126">
    <property type="entry name" value="RAMP_sf"/>
</dbReference>
<gene>
    <name evidence="13" type="primary">RAMP1</name>
    <name evidence="13" type="ORF">AMEX_G8512</name>
</gene>
<keyword evidence="4" id="KW-1003">Cell membrane</keyword>
<dbReference type="GO" id="GO:0032870">
    <property type="term" value="P:cellular response to hormone stimulus"/>
    <property type="evidence" value="ECO:0007669"/>
    <property type="project" value="TreeGrafter"/>
</dbReference>
<evidence type="ECO:0000313" key="14">
    <source>
        <dbReference type="Proteomes" id="UP000752171"/>
    </source>
</evidence>
<comment type="similarity">
    <text evidence="2">Belongs to the RAMP family.</text>
</comment>
<protein>
    <submittedName>
        <fullName evidence="13">Receptor activity-modifying protein 1-like</fullName>
    </submittedName>
</protein>
<dbReference type="PANTHER" id="PTHR14076:SF7">
    <property type="entry name" value="RECEPTOR ACTIVITY-MODIFYING PROTEIN 1-LIKE"/>
    <property type="match status" value="1"/>
</dbReference>
<keyword evidence="6 12" id="KW-0732">Signal</keyword>
<evidence type="ECO:0000256" key="3">
    <source>
        <dbReference type="ARBA" id="ARBA00022448"/>
    </source>
</evidence>
<evidence type="ECO:0000256" key="8">
    <source>
        <dbReference type="ARBA" id="ARBA00023136"/>
    </source>
</evidence>
<dbReference type="Pfam" id="PF04901">
    <property type="entry name" value="RAMP"/>
    <property type="match status" value="1"/>
</dbReference>
<comment type="caution">
    <text evidence="13">The sequence shown here is derived from an EMBL/GenBank/DDBJ whole genome shotgun (WGS) entry which is preliminary data.</text>
</comment>
<dbReference type="EMBL" id="JAICCE010000006">
    <property type="protein sequence ID" value="KAG9276220.1"/>
    <property type="molecule type" value="Genomic_DNA"/>
</dbReference>
<dbReference type="GO" id="GO:0005886">
    <property type="term" value="C:plasma membrane"/>
    <property type="evidence" value="ECO:0007669"/>
    <property type="project" value="UniProtKB-SubCell"/>
</dbReference>
<feature type="transmembrane region" description="Helical" evidence="11">
    <location>
        <begin position="186"/>
        <end position="206"/>
    </location>
</feature>
<keyword evidence="3" id="KW-0813">Transport</keyword>
<evidence type="ECO:0000256" key="2">
    <source>
        <dbReference type="ARBA" id="ARBA00007087"/>
    </source>
</evidence>
<dbReference type="GO" id="GO:0015026">
    <property type="term" value="F:coreceptor activity"/>
    <property type="evidence" value="ECO:0007669"/>
    <property type="project" value="InterPro"/>
</dbReference>
<reference evidence="13 14" key="1">
    <citation type="submission" date="2021-07" db="EMBL/GenBank/DDBJ databases">
        <authorList>
            <person name="Imarazene B."/>
            <person name="Zahm M."/>
            <person name="Klopp C."/>
            <person name="Cabau C."/>
            <person name="Beille S."/>
            <person name="Jouanno E."/>
            <person name="Castinel A."/>
            <person name="Lluch J."/>
            <person name="Gil L."/>
            <person name="Kuchtly C."/>
            <person name="Lopez Roques C."/>
            <person name="Donnadieu C."/>
            <person name="Parrinello H."/>
            <person name="Journot L."/>
            <person name="Du K."/>
            <person name="Schartl M."/>
            <person name="Retaux S."/>
            <person name="Guiguen Y."/>
        </authorList>
    </citation>
    <scope>NUCLEOTIDE SEQUENCE [LARGE SCALE GENOMIC DNA]</scope>
    <source>
        <strain evidence="13">Pach_M1</strain>
        <tissue evidence="13">Testis</tissue>
    </source>
</reference>
<evidence type="ECO:0000256" key="12">
    <source>
        <dbReference type="SAM" id="SignalP"/>
    </source>
</evidence>
<feature type="signal peptide" evidence="12">
    <location>
        <begin position="1"/>
        <end position="15"/>
    </location>
</feature>
<dbReference type="GO" id="GO:0009986">
    <property type="term" value="C:cell surface"/>
    <property type="evidence" value="ECO:0007669"/>
    <property type="project" value="TreeGrafter"/>
</dbReference>
<keyword evidence="9" id="KW-1015">Disulfide bond</keyword>
<evidence type="ECO:0000256" key="6">
    <source>
        <dbReference type="ARBA" id="ARBA00022729"/>
    </source>
</evidence>
<dbReference type="PANTHER" id="PTHR14076">
    <property type="entry name" value="RECEPTOR ACTIVITY MODIFYING PROTEIN RAMP"/>
    <property type="match status" value="1"/>
</dbReference>
<evidence type="ECO:0000256" key="10">
    <source>
        <dbReference type="ARBA" id="ARBA00023170"/>
    </source>
</evidence>
<dbReference type="GO" id="GO:0007186">
    <property type="term" value="P:G protein-coupled receptor signaling pathway"/>
    <property type="evidence" value="ECO:0007669"/>
    <property type="project" value="TreeGrafter"/>
</dbReference>
<comment type="subcellular location">
    <subcellularLocation>
        <location evidence="1">Cell membrane</location>
        <topology evidence="1">Single-pass type I membrane protein</topology>
    </subcellularLocation>
</comment>
<name>A0A8T2LXT8_ASTMX</name>
<accession>A0A8T2LXT8</accession>
<dbReference type="Gene3D" id="1.10.150.510">
    <property type="entry name" value="Receptor activity modifying family"/>
    <property type="match status" value="1"/>
</dbReference>